<accession>A0A0J6SKZ0</accession>
<dbReference type="GO" id="GO:0016788">
    <property type="term" value="F:hydrolase activity, acting on ester bonds"/>
    <property type="evidence" value="ECO:0007669"/>
    <property type="project" value="UniProtKB-ARBA"/>
</dbReference>
<gene>
    <name evidence="1" type="ORF">VP06_14820</name>
</gene>
<dbReference type="Gene3D" id="3.40.50.1110">
    <property type="entry name" value="SGNH hydrolase"/>
    <property type="match status" value="1"/>
</dbReference>
<comment type="caution">
    <text evidence="1">The sequence shown here is derived from an EMBL/GenBank/DDBJ whole genome shotgun (WGS) entry which is preliminary data.</text>
</comment>
<evidence type="ECO:0008006" key="3">
    <source>
        <dbReference type="Google" id="ProtNLM"/>
    </source>
</evidence>
<evidence type="ECO:0000313" key="1">
    <source>
        <dbReference type="EMBL" id="KMO34334.1"/>
    </source>
</evidence>
<dbReference type="SUPFAM" id="SSF52266">
    <property type="entry name" value="SGNH hydrolase"/>
    <property type="match status" value="1"/>
</dbReference>
<dbReference type="Proteomes" id="UP000035929">
    <property type="component" value="Unassembled WGS sequence"/>
</dbReference>
<protein>
    <recommendedName>
        <fullName evidence="3">Sialate O-acetylesterase domain-containing protein</fullName>
    </recommendedName>
</protein>
<feature type="non-terminal residue" evidence="1">
    <location>
        <position position="922"/>
    </location>
</feature>
<name>A0A0J6SKZ0_9HYPH</name>
<evidence type="ECO:0000313" key="2">
    <source>
        <dbReference type="Proteomes" id="UP000035929"/>
    </source>
</evidence>
<organism evidence="1 2">
    <name type="scientific">Methylobacterium aquaticum</name>
    <dbReference type="NCBI Taxonomy" id="270351"/>
    <lineage>
        <taxon>Bacteria</taxon>
        <taxon>Pseudomonadati</taxon>
        <taxon>Pseudomonadota</taxon>
        <taxon>Alphaproteobacteria</taxon>
        <taxon>Hyphomicrobiales</taxon>
        <taxon>Methylobacteriaceae</taxon>
        <taxon>Methylobacterium</taxon>
    </lineage>
</organism>
<sequence>MADPVPSVSIGTGLNVVTATAPVLTAAENDLFCARGQAIPIASRDSPTQITLKQPWPLASLVGEPAFNILSLGEYWRSAISINKRFADLLAKWEVVSPFRFDASGTLAERDNYNNQPRGFVYVAVDPLPIRIFIKLANTNSAFDWSAAIYIGSGGQVEFQEALDQERQQRIQADAALGQRIDTLAAGADPNVRSDLNAEIARSTGKDAQHDSQIAGLRTDLTAETSGRMSADTALGGRIDNETSARIGADNALGGRVDTEINARLAADANLGTRITAEESRATTAEAAEASARRAADDVHDARLGTIDTERATTFNLASLRLLGPALADGDDAPYAGAIVSTLGRLFLGALRDGTIEIPRLFSANPAQLGGLVLRRSPADGDDDPYVEALVTTLGRAVLGVLADGAVEIPRLSSSGIRLTGSRPVDGDDNPYVEAFTSSLGRVLLGFLADGAVEIPRLFSRGQASLGGLTLTGLAPEAGDDLPYVDAIVSTLGRLFLGITSQGVEIPCLEQPAVAAPDGDAPSFEWAIRRGSRVALGLERDGLYLRLSARGARDVGARLTPDPALFRGDHRPFNLRYGPAGTLIGTRQDADRTVYDIRQIEGGLYDTAVVSDSRPLPIRAYFGQSQAGGGGGDLAVITGAAYPRHVLAPAVYGKAFGGAVANGYLINDLVPLFDGQGGQQFINTLFGLYLERQNRDAGPAGPGVIAPTSTFGGQPLSAFAKGQTPYTNLMAILTACPPLAARYGRRSYTDAIVIVHGEAGPYGRSTYATPLGTLIDNLRADVQIINAAVGFNVPPQIFLTQQNQFDSNNVPTNTGVKLAQLDVAKSRLGQGVTMLGPMYQTQVQSDGIHMDNAGKALQAELHAHVVRRVLDDGVVGWNPLWPVSLANLPRSGAVITLDLVLPPGLASIAQDTDWVLAPADGK</sequence>
<dbReference type="PATRIC" id="fig|270351.6.peg.369"/>
<reference evidence="1 2" key="1">
    <citation type="submission" date="2015-03" db="EMBL/GenBank/DDBJ databases">
        <title>Genome sequencing of Methylobacterium aquaticum DSM16371 type strain.</title>
        <authorList>
            <person name="Chaudhry V."/>
            <person name="Patil P.B."/>
        </authorList>
    </citation>
    <scope>NUCLEOTIDE SEQUENCE [LARGE SCALE GENOMIC DNA]</scope>
    <source>
        <strain evidence="1 2">DSM 16371</strain>
    </source>
</reference>
<dbReference type="AlphaFoldDB" id="A0A0J6SKZ0"/>
<dbReference type="EMBL" id="LABX01000106">
    <property type="protein sequence ID" value="KMO34334.1"/>
    <property type="molecule type" value="Genomic_DNA"/>
</dbReference>
<dbReference type="InterPro" id="IPR036514">
    <property type="entry name" value="SGNH_hydro_sf"/>
</dbReference>
<proteinExistence type="predicted"/>